<proteinExistence type="inferred from homology"/>
<feature type="binding site" evidence="7">
    <location>
        <position position="246"/>
    </location>
    <ligand>
        <name>Zn(2+)</name>
        <dbReference type="ChEBI" id="CHEBI:29105"/>
        <note>catalytic</note>
    </ligand>
</feature>
<gene>
    <name evidence="12" type="ORF">H1016_02675</name>
</gene>
<dbReference type="Pfam" id="PF16491">
    <property type="entry name" value="Peptidase_M48_N"/>
    <property type="match status" value="1"/>
</dbReference>
<feature type="transmembrane region" description="Helical" evidence="9">
    <location>
        <begin position="111"/>
        <end position="133"/>
    </location>
</feature>
<evidence type="ECO:0000256" key="3">
    <source>
        <dbReference type="ARBA" id="ARBA00022801"/>
    </source>
</evidence>
<keyword evidence="9" id="KW-0812">Transmembrane</keyword>
<evidence type="ECO:0000256" key="6">
    <source>
        <dbReference type="PIRSR" id="PIRSR627057-1"/>
    </source>
</evidence>
<name>A0A832V1K9_9ARCH</name>
<dbReference type="Pfam" id="PF01435">
    <property type="entry name" value="Peptidase_M48"/>
    <property type="match status" value="1"/>
</dbReference>
<keyword evidence="5 8" id="KW-0482">Metalloprotease</keyword>
<evidence type="ECO:0000313" key="12">
    <source>
        <dbReference type="EMBL" id="HIK00423.1"/>
    </source>
</evidence>
<dbReference type="AlphaFoldDB" id="A0A832V1K9"/>
<keyword evidence="9" id="KW-1133">Transmembrane helix</keyword>
<evidence type="ECO:0000256" key="9">
    <source>
        <dbReference type="SAM" id="Phobius"/>
    </source>
</evidence>
<keyword evidence="2 7" id="KW-0479">Metal-binding</keyword>
<feature type="transmembrane region" description="Helical" evidence="9">
    <location>
        <begin position="139"/>
        <end position="167"/>
    </location>
</feature>
<feature type="active site" description="Proton donor" evidence="6">
    <location>
        <position position="322"/>
    </location>
</feature>
<feature type="binding site" evidence="7">
    <location>
        <position position="318"/>
    </location>
    <ligand>
        <name>Zn(2+)</name>
        <dbReference type="ChEBI" id="CHEBI:29105"/>
        <note>catalytic</note>
    </ligand>
</feature>
<keyword evidence="13" id="KW-1185">Reference proteome</keyword>
<dbReference type="CDD" id="cd07343">
    <property type="entry name" value="M48A_Zmpste24p_like"/>
    <property type="match status" value="1"/>
</dbReference>
<evidence type="ECO:0000256" key="5">
    <source>
        <dbReference type="ARBA" id="ARBA00023049"/>
    </source>
</evidence>
<feature type="domain" description="Peptidase M48" evidence="10">
    <location>
        <begin position="173"/>
        <end position="372"/>
    </location>
</feature>
<feature type="transmembrane region" description="Helical" evidence="9">
    <location>
        <begin position="256"/>
        <end position="274"/>
    </location>
</feature>
<keyword evidence="9" id="KW-0472">Membrane</keyword>
<accession>A0A832V1K9</accession>
<dbReference type="EMBL" id="DVAB01000023">
    <property type="protein sequence ID" value="HIK00423.1"/>
    <property type="molecule type" value="Genomic_DNA"/>
</dbReference>
<evidence type="ECO:0000256" key="2">
    <source>
        <dbReference type="ARBA" id="ARBA00022723"/>
    </source>
</evidence>
<keyword evidence="1 8" id="KW-0645">Protease</keyword>
<dbReference type="InterPro" id="IPR027057">
    <property type="entry name" value="CAXX_Prtase_1"/>
</dbReference>
<protein>
    <submittedName>
        <fullName evidence="12">M48 family metallopeptidase</fullName>
    </submittedName>
</protein>
<feature type="active site" evidence="6">
    <location>
        <position position="243"/>
    </location>
</feature>
<evidence type="ECO:0000259" key="10">
    <source>
        <dbReference type="Pfam" id="PF01435"/>
    </source>
</evidence>
<reference evidence="12 13" key="1">
    <citation type="journal article" name="Nat. Commun.">
        <title>Undinarchaeota illuminate DPANN phylogeny and the impact of gene transfer on archaeal evolution.</title>
        <authorList>
            <person name="Dombrowski N."/>
            <person name="Williams T.A."/>
            <person name="Sun J."/>
            <person name="Woodcroft B.J."/>
            <person name="Lee J.H."/>
            <person name="Minh B.Q."/>
            <person name="Rinke C."/>
            <person name="Spang A."/>
        </authorList>
    </citation>
    <scope>NUCLEOTIDE SEQUENCE [LARGE SCALE GENOMIC DNA]</scope>
    <source>
        <strain evidence="12">MAG_bin1129</strain>
    </source>
</reference>
<dbReference type="Proteomes" id="UP000646946">
    <property type="component" value="Unassembled WGS sequence"/>
</dbReference>
<feature type="domain" description="CAAX prenyl protease 1 N-terminal" evidence="11">
    <location>
        <begin position="11"/>
        <end position="168"/>
    </location>
</feature>
<keyword evidence="3 8" id="KW-0378">Hydrolase</keyword>
<evidence type="ECO:0000256" key="7">
    <source>
        <dbReference type="PIRSR" id="PIRSR627057-2"/>
    </source>
</evidence>
<dbReference type="GO" id="GO:0071586">
    <property type="term" value="P:CAAX-box protein processing"/>
    <property type="evidence" value="ECO:0007669"/>
    <property type="project" value="InterPro"/>
</dbReference>
<feature type="transmembrane region" description="Helical" evidence="9">
    <location>
        <begin position="286"/>
        <end position="306"/>
    </location>
</feature>
<dbReference type="GO" id="GO:0046872">
    <property type="term" value="F:metal ion binding"/>
    <property type="evidence" value="ECO:0007669"/>
    <property type="project" value="UniProtKB-KW"/>
</dbReference>
<comment type="similarity">
    <text evidence="8">Belongs to the peptidase M48 family.</text>
</comment>
<evidence type="ECO:0000256" key="4">
    <source>
        <dbReference type="ARBA" id="ARBA00022833"/>
    </source>
</evidence>
<dbReference type="InterPro" id="IPR001915">
    <property type="entry name" value="Peptidase_M48"/>
</dbReference>
<comment type="cofactor">
    <cofactor evidence="7 8">
        <name>Zn(2+)</name>
        <dbReference type="ChEBI" id="CHEBI:29105"/>
    </cofactor>
    <text evidence="7 8">Binds 1 zinc ion per subunit.</text>
</comment>
<organism evidence="12 13">
    <name type="scientific">Candidatus Naiadarchaeum limnaeum</name>
    <dbReference type="NCBI Taxonomy" id="2756139"/>
    <lineage>
        <taxon>Archaea</taxon>
        <taxon>Candidatus Undinarchaeota</taxon>
        <taxon>Candidatus Undinarchaeia</taxon>
        <taxon>Candidatus Naiadarchaeales</taxon>
        <taxon>Candidatus Naiadarchaeaceae</taxon>
        <taxon>Candidatus Naiadarchaeum</taxon>
    </lineage>
</organism>
<feature type="transmembrane region" description="Helical" evidence="9">
    <location>
        <begin position="67"/>
        <end position="91"/>
    </location>
</feature>
<dbReference type="Gene3D" id="3.30.2010.10">
    <property type="entry name" value="Metalloproteases ('zincins'), catalytic domain"/>
    <property type="match status" value="1"/>
</dbReference>
<dbReference type="InterPro" id="IPR032456">
    <property type="entry name" value="Peptidase_M48_N"/>
</dbReference>
<comment type="caution">
    <text evidence="12">The sequence shown here is derived from an EMBL/GenBank/DDBJ whole genome shotgun (WGS) entry which is preliminary data.</text>
</comment>
<evidence type="ECO:0000259" key="11">
    <source>
        <dbReference type="Pfam" id="PF16491"/>
    </source>
</evidence>
<evidence type="ECO:0000256" key="1">
    <source>
        <dbReference type="ARBA" id="ARBA00022670"/>
    </source>
</evidence>
<dbReference type="PANTHER" id="PTHR10120">
    <property type="entry name" value="CAAX PRENYL PROTEASE 1"/>
    <property type="match status" value="1"/>
</dbReference>
<evidence type="ECO:0000256" key="8">
    <source>
        <dbReference type="RuleBase" id="RU003983"/>
    </source>
</evidence>
<feature type="binding site" evidence="7">
    <location>
        <position position="242"/>
    </location>
    <ligand>
        <name>Zn(2+)</name>
        <dbReference type="ChEBI" id="CHEBI:29105"/>
        <note>catalytic</note>
    </ligand>
</feature>
<evidence type="ECO:0000313" key="13">
    <source>
        <dbReference type="Proteomes" id="UP000646946"/>
    </source>
</evidence>
<keyword evidence="4 7" id="KW-0862">Zinc</keyword>
<feature type="transmembrane region" description="Helical" evidence="9">
    <location>
        <begin position="27"/>
        <end position="47"/>
    </location>
</feature>
<sequence>MAKKIKYPYEFNQKVREKAKIYSRGRFFNRIFSGIFLPLVVLSAFLLSGMHLVIKNFALNISDFFLVQIYIIVLLTILNLIEFPVVFYFSYIREHKFGLSNYKMGGWFKDFFKGLFLEYVISLITITALYYILANFSLWWIYAAILYAIFILAFHYIFPIVIFPFFYKVKPYKDEKQKRRLLEMVHSVGAKEIKNVVLALESEKSKKANAMFTGLGNTKQIVLFDTLTKGFHPSETETVVAHELGHYVNKDILRGTFFDAVLAFPAFFLVDLSLKTFSQSFGLNGISDIAGLPLFMLSYLIIEIFLTPLENWYSRKVEAEADWFSLEVAKKPDAQVSTDKRLADMNLSETNPHPLVEWYFYDHPAIKKRIEMGEKWKLKNKRKKSRS</sequence>
<dbReference type="GO" id="GO:0004222">
    <property type="term" value="F:metalloendopeptidase activity"/>
    <property type="evidence" value="ECO:0007669"/>
    <property type="project" value="InterPro"/>
</dbReference>